<feature type="region of interest" description="Disordered" evidence="1">
    <location>
        <begin position="626"/>
        <end position="655"/>
    </location>
</feature>
<accession>F9F5P0</accession>
<evidence type="ECO:0000256" key="1">
    <source>
        <dbReference type="SAM" id="MobiDB-lite"/>
    </source>
</evidence>
<dbReference type="InterPro" id="IPR053187">
    <property type="entry name" value="Notoamide_regulator"/>
</dbReference>
<protein>
    <recommendedName>
        <fullName evidence="3">Transcription factor domain-containing protein</fullName>
    </recommendedName>
</protein>
<comment type="caution">
    <text evidence="2">The sequence shown here is derived from an EMBL/GenBank/DDBJ whole genome shotgun (WGS) entry which is preliminary data.</text>
</comment>
<evidence type="ECO:0000313" key="2">
    <source>
        <dbReference type="EMBL" id="EGU87769.1"/>
    </source>
</evidence>
<dbReference type="PANTHER" id="PTHR47256:SF1">
    <property type="entry name" value="ZN(II)2CYS6 TRANSCRIPTION FACTOR (EUROFUNG)"/>
    <property type="match status" value="1"/>
</dbReference>
<dbReference type="OrthoDB" id="10261408at2759"/>
<dbReference type="STRING" id="660025.F9F5P0"/>
<evidence type="ECO:0008006" key="3">
    <source>
        <dbReference type="Google" id="ProtNLM"/>
    </source>
</evidence>
<dbReference type="PANTHER" id="PTHR47256">
    <property type="entry name" value="ZN(II)2CYS6 TRANSCRIPTION FACTOR (EUROFUNG)-RELATED"/>
    <property type="match status" value="1"/>
</dbReference>
<dbReference type="CDD" id="cd12148">
    <property type="entry name" value="fungal_TF_MHR"/>
    <property type="match status" value="1"/>
</dbReference>
<reference evidence="2" key="1">
    <citation type="journal article" date="2012" name="Mol. Plant Microbe Interact.">
        <title>A highly conserved effector in Fusarium oxysporum is required for full virulence on Arabidopsis.</title>
        <authorList>
            <person name="Thatcher L.F."/>
            <person name="Gardiner D.M."/>
            <person name="Kazan K."/>
            <person name="Manners J."/>
        </authorList>
    </citation>
    <scope>NUCLEOTIDE SEQUENCE [LARGE SCALE GENOMIC DNA]</scope>
    <source>
        <strain evidence="2">Fo5176</strain>
    </source>
</reference>
<gene>
    <name evidence="2" type="ORF">FOXB_01715</name>
</gene>
<sequence length="909" mass="102593">LESELMARHSLSFPALQPLESSILKAVLSTGRISATDSENAGSPIDFESNPFQTHHPRQYPTPILHPCDERLEKLNISFWTTVPIPSDLAAKIILLYLETDHPLLGTFDPDLFVNDLINCETRFCSRFLLSAVMYWGCQMYSALDPTVKEYTPQFSEETEKRWAEDKSKDSLLTLAGIPLLGLAYLGDGKDHYALTYVSEANSMGTRMGFFGTEYTVAMPKVREVNSELQSATSYAAWGTFNWVVLMALFYQQPGLSYPEHPPIWPIPGNGWHETSEGSPESIRQTFQSTYMGDTFPVLCRFWRIIHQVTLRYYRDQPYPREGLSDHITLAFAEYKYRELIAWAETLPPSMVRSEQSPHHVLIFHIWFHVAILSILHPFTVRARDSSRSLRFKTFPCLIHVANANLGDTKDPAWRFYLFFCIQCYGRLRQAYRFAEAIGRSLLSMALQQGDLPASEARHIMEQYEENQLINPSYDIRATFMADLNLAMTNPSEASVESLADSWPRGEQIARILPLSKKCHRRRCIRMTDAPLLASSSTPHVLLNFIFLGTYYNSAIAALDSILNEVQRRQEAKHQVLTLKDTAKEITEHFSNYLTTTFLADPKAHPGHAEPHLTAGRVVPTNLAAAARSSHAQPQNKAHLQPHLTPPTQNATAAQPHEDLRILVRVPEEHQEWAKSLSNYALREATCKALGLSLIDIPDIHHTAIGFAIRPRNKAIRQKILAKEQDIGRCLKATKIELPTIWYNYVMPNCPARLNNFLGETVDIDKVIEDEVTAQTNCLPAPTRRLQSGHKHTPQYHTSTRLCYRRRFSRAATHRLAYIGEVRVQTHAAGHVLDLTFSNVPFARAEVADALHSGADHEGILITIPSRKPLICAQHRLSVPDDKLAAFAGLVSMGVTPIPFPSTIPTPQD</sequence>
<dbReference type="AlphaFoldDB" id="F9F5P0"/>
<dbReference type="EMBL" id="AFQF01000559">
    <property type="protein sequence ID" value="EGU87769.1"/>
    <property type="molecule type" value="Genomic_DNA"/>
</dbReference>
<organism evidence="2">
    <name type="scientific">Fusarium oxysporum (strain Fo5176)</name>
    <name type="common">Fusarium vascular wilt</name>
    <dbReference type="NCBI Taxonomy" id="660025"/>
    <lineage>
        <taxon>Eukaryota</taxon>
        <taxon>Fungi</taxon>
        <taxon>Dikarya</taxon>
        <taxon>Ascomycota</taxon>
        <taxon>Pezizomycotina</taxon>
        <taxon>Sordariomycetes</taxon>
        <taxon>Hypocreomycetidae</taxon>
        <taxon>Hypocreales</taxon>
        <taxon>Nectriaceae</taxon>
        <taxon>Fusarium</taxon>
        <taxon>Fusarium oxysporum species complex</taxon>
    </lineage>
</organism>
<proteinExistence type="predicted"/>
<feature type="non-terminal residue" evidence="2">
    <location>
        <position position="1"/>
    </location>
</feature>
<name>F9F5P0_FUSOF</name>